<dbReference type="Pfam" id="PF00501">
    <property type="entry name" value="AMP-binding"/>
    <property type="match status" value="1"/>
</dbReference>
<keyword evidence="4" id="KW-0067">ATP-binding</keyword>
<comment type="caution">
    <text evidence="8">The sequence shown here is derived from an EMBL/GenBank/DDBJ whole genome shotgun (WGS) entry which is preliminary data.</text>
</comment>
<evidence type="ECO:0000313" key="8">
    <source>
        <dbReference type="EMBL" id="GIH89185.1"/>
    </source>
</evidence>
<name>A0A8J3SAS1_PLARO</name>
<reference evidence="8" key="1">
    <citation type="submission" date="2021-01" db="EMBL/GenBank/DDBJ databases">
        <title>Whole genome shotgun sequence of Planobispora rosea NBRC 15558.</title>
        <authorList>
            <person name="Komaki H."/>
            <person name="Tamura T."/>
        </authorList>
    </citation>
    <scope>NUCLEOTIDE SEQUENCE</scope>
    <source>
        <strain evidence="8">NBRC 15558</strain>
    </source>
</reference>
<accession>A0A8J3SAS1</accession>
<organism evidence="8 9">
    <name type="scientific">Planobispora rosea</name>
    <dbReference type="NCBI Taxonomy" id="35762"/>
    <lineage>
        <taxon>Bacteria</taxon>
        <taxon>Bacillati</taxon>
        <taxon>Actinomycetota</taxon>
        <taxon>Actinomycetes</taxon>
        <taxon>Streptosporangiales</taxon>
        <taxon>Streptosporangiaceae</taxon>
        <taxon>Planobispora</taxon>
    </lineage>
</organism>
<dbReference type="EMBL" id="BOOI01000112">
    <property type="protein sequence ID" value="GIH89185.1"/>
    <property type="molecule type" value="Genomic_DNA"/>
</dbReference>
<dbReference type="PANTHER" id="PTHR43107">
    <property type="entry name" value="LONG-CHAIN FATTY ACID TRANSPORT PROTEIN"/>
    <property type="match status" value="1"/>
</dbReference>
<dbReference type="Gene3D" id="3.30.300.30">
    <property type="match status" value="1"/>
</dbReference>
<feature type="domain" description="AMP-binding enzyme C-terminal" evidence="7">
    <location>
        <begin position="439"/>
        <end position="513"/>
    </location>
</feature>
<evidence type="ECO:0000259" key="6">
    <source>
        <dbReference type="Pfam" id="PF00501"/>
    </source>
</evidence>
<dbReference type="GO" id="GO:0004467">
    <property type="term" value="F:long-chain fatty acid-CoA ligase activity"/>
    <property type="evidence" value="ECO:0007669"/>
    <property type="project" value="TreeGrafter"/>
</dbReference>
<dbReference type="RefSeq" id="WP_189243225.1">
    <property type="nucleotide sequence ID" value="NZ_BMQP01000031.1"/>
</dbReference>
<evidence type="ECO:0000256" key="4">
    <source>
        <dbReference type="ARBA" id="ARBA00022840"/>
    </source>
</evidence>
<sequence>MATFAELIRARADDDHPGLLFEDESYTWSRLVREAERRAALALGLRERGRPFHIGVLLENVPEYILWIFAAALSGAAVVGINPTRRGEELAADIRHTDCLFIVTDSAGYGLLHGLKTDVPPDRVLQVDTPGYSALLGREDSGDADGGNADGGNADGGNADGGVGPPEPGPGERLLLLFTSGSTGAPKAVICGQGRLAAIGRRGWQFGIDRDSVTYLAMPLFHGNAIMANLAMATCAGATIAMRRRFSASGFLPDIRRYGVTYFNYVGRALAYILAVPERPGDADNPLTTAFGTEASARDMAEFSRRFGVTIIEGYGSSEGAITINKIPGTPPEALGFPPEGMDVAVHDTETGLECPRARFDGTGRLLNGDEAIGEIVRRDDPAFEGYYADPEADAERLRGGWYWSGDLGYRDDAGYFYFAGRNADRLRVDSENFAAAPVERVLSRFPGTVMCAVYAVPDPRTGDQVMAALELDGAFDPAAFAAFLRAQPDLGTKWAPMFVRITPVMPLTATNKVDKRDLRRDRWECADPVWWSPERDLRYIPMTGTARRALRERFASFGREHLLQPL</sequence>
<evidence type="ECO:0000256" key="1">
    <source>
        <dbReference type="ARBA" id="ARBA00006432"/>
    </source>
</evidence>
<dbReference type="GO" id="GO:0005886">
    <property type="term" value="C:plasma membrane"/>
    <property type="evidence" value="ECO:0007669"/>
    <property type="project" value="TreeGrafter"/>
</dbReference>
<dbReference type="SUPFAM" id="SSF56801">
    <property type="entry name" value="Acetyl-CoA synthetase-like"/>
    <property type="match status" value="1"/>
</dbReference>
<dbReference type="PROSITE" id="PS00455">
    <property type="entry name" value="AMP_BINDING"/>
    <property type="match status" value="1"/>
</dbReference>
<dbReference type="GO" id="GO:0005324">
    <property type="term" value="F:long-chain fatty acid transmembrane transporter activity"/>
    <property type="evidence" value="ECO:0007669"/>
    <property type="project" value="TreeGrafter"/>
</dbReference>
<dbReference type="PANTHER" id="PTHR43107:SF15">
    <property type="entry name" value="FATTY ACID TRANSPORT PROTEIN 3, ISOFORM A"/>
    <property type="match status" value="1"/>
</dbReference>
<dbReference type="Proteomes" id="UP000655044">
    <property type="component" value="Unassembled WGS sequence"/>
</dbReference>
<keyword evidence="3" id="KW-0547">Nucleotide-binding</keyword>
<evidence type="ECO:0000313" key="9">
    <source>
        <dbReference type="Proteomes" id="UP000655044"/>
    </source>
</evidence>
<proteinExistence type="inferred from homology"/>
<protein>
    <submittedName>
        <fullName evidence="8">Long-chain-fatty-acid--CoA ligase FadD17</fullName>
    </submittedName>
</protein>
<dbReference type="InterPro" id="IPR025110">
    <property type="entry name" value="AMP-bd_C"/>
</dbReference>
<comment type="similarity">
    <text evidence="1">Belongs to the ATP-dependent AMP-binding enzyme family.</text>
</comment>
<feature type="compositionally biased region" description="Gly residues" evidence="5">
    <location>
        <begin position="144"/>
        <end position="164"/>
    </location>
</feature>
<keyword evidence="2 8" id="KW-0436">Ligase</keyword>
<dbReference type="GO" id="GO:0005524">
    <property type="term" value="F:ATP binding"/>
    <property type="evidence" value="ECO:0007669"/>
    <property type="project" value="UniProtKB-KW"/>
</dbReference>
<dbReference type="GO" id="GO:0044539">
    <property type="term" value="P:long-chain fatty acid import into cell"/>
    <property type="evidence" value="ECO:0007669"/>
    <property type="project" value="TreeGrafter"/>
</dbReference>
<dbReference type="Pfam" id="PF13193">
    <property type="entry name" value="AMP-binding_C"/>
    <property type="match status" value="1"/>
</dbReference>
<gene>
    <name evidence="8" type="primary">fadD17</name>
    <name evidence="8" type="ORF">Pro02_75930</name>
</gene>
<keyword evidence="9" id="KW-1185">Reference proteome</keyword>
<dbReference type="InterPro" id="IPR020845">
    <property type="entry name" value="AMP-binding_CS"/>
</dbReference>
<dbReference type="AlphaFoldDB" id="A0A8J3SAS1"/>
<dbReference type="Gene3D" id="3.40.50.12780">
    <property type="entry name" value="N-terminal domain of ligase-like"/>
    <property type="match status" value="1"/>
</dbReference>
<dbReference type="InterPro" id="IPR045851">
    <property type="entry name" value="AMP-bd_C_sf"/>
</dbReference>
<evidence type="ECO:0000256" key="2">
    <source>
        <dbReference type="ARBA" id="ARBA00022598"/>
    </source>
</evidence>
<evidence type="ECO:0000259" key="7">
    <source>
        <dbReference type="Pfam" id="PF13193"/>
    </source>
</evidence>
<evidence type="ECO:0000256" key="3">
    <source>
        <dbReference type="ARBA" id="ARBA00022741"/>
    </source>
</evidence>
<evidence type="ECO:0000256" key="5">
    <source>
        <dbReference type="SAM" id="MobiDB-lite"/>
    </source>
</evidence>
<dbReference type="InterPro" id="IPR042099">
    <property type="entry name" value="ANL_N_sf"/>
</dbReference>
<feature type="region of interest" description="Disordered" evidence="5">
    <location>
        <begin position="136"/>
        <end position="166"/>
    </location>
</feature>
<dbReference type="InterPro" id="IPR000873">
    <property type="entry name" value="AMP-dep_synth/lig_dom"/>
</dbReference>
<feature type="domain" description="AMP-dependent synthetase/ligase" evidence="6">
    <location>
        <begin position="10"/>
        <end position="388"/>
    </location>
</feature>